<dbReference type="InterPro" id="IPR007304">
    <property type="entry name" value="TAP46-like"/>
</dbReference>
<dbReference type="InterPro" id="IPR038511">
    <property type="entry name" value="TAP42/TAP46-like_sf"/>
</dbReference>
<dbReference type="PANTHER" id="PTHR10933">
    <property type="entry name" value="IMMUNOGLOBULIN-BINDING PROTEIN 1"/>
    <property type="match status" value="1"/>
</dbReference>
<evidence type="ECO:0000313" key="2">
    <source>
        <dbReference type="EMBL" id="KAL2918987.1"/>
    </source>
</evidence>
<reference evidence="2 3" key="1">
    <citation type="submission" date="2023-09" db="EMBL/GenBank/DDBJ databases">
        <title>Pangenome analysis of Batrachochytrium dendrobatidis and related Chytrids.</title>
        <authorList>
            <person name="Yacoub M.N."/>
            <person name="Stajich J.E."/>
            <person name="James T.Y."/>
        </authorList>
    </citation>
    <scope>NUCLEOTIDE SEQUENCE [LARGE SCALE GENOMIC DNA]</scope>
    <source>
        <strain evidence="2 3">JEL0888</strain>
    </source>
</reference>
<dbReference type="EMBL" id="JADGIZ020000004">
    <property type="protein sequence ID" value="KAL2918987.1"/>
    <property type="molecule type" value="Genomic_DNA"/>
</dbReference>
<name>A0ABR4NHK2_9FUNG</name>
<feature type="region of interest" description="Disordered" evidence="1">
    <location>
        <begin position="348"/>
        <end position="372"/>
    </location>
</feature>
<accession>A0ABR4NHK2</accession>
<proteinExistence type="predicted"/>
<dbReference type="Pfam" id="PF04177">
    <property type="entry name" value="TAP42"/>
    <property type="match status" value="1"/>
</dbReference>
<protein>
    <submittedName>
        <fullName evidence="2">Type 2A phosphatase-associated protein 42</fullName>
    </submittedName>
</protein>
<dbReference type="Proteomes" id="UP001527925">
    <property type="component" value="Unassembled WGS sequence"/>
</dbReference>
<dbReference type="Gene3D" id="1.25.40.540">
    <property type="entry name" value="TAP42-like family"/>
    <property type="match status" value="1"/>
</dbReference>
<evidence type="ECO:0000256" key="1">
    <source>
        <dbReference type="SAM" id="MobiDB-lite"/>
    </source>
</evidence>
<organism evidence="2 3">
    <name type="scientific">Polyrhizophydium stewartii</name>
    <dbReference type="NCBI Taxonomy" id="2732419"/>
    <lineage>
        <taxon>Eukaryota</taxon>
        <taxon>Fungi</taxon>
        <taxon>Fungi incertae sedis</taxon>
        <taxon>Chytridiomycota</taxon>
        <taxon>Chytridiomycota incertae sedis</taxon>
        <taxon>Chytridiomycetes</taxon>
        <taxon>Rhizophydiales</taxon>
        <taxon>Rhizophydiales incertae sedis</taxon>
        <taxon>Polyrhizophydium</taxon>
    </lineage>
</organism>
<dbReference type="PANTHER" id="PTHR10933:SF9">
    <property type="entry name" value="IMMUNOGLOBULIN-BINDING PROTEIN 1"/>
    <property type="match status" value="1"/>
</dbReference>
<gene>
    <name evidence="2" type="primary">TAP42</name>
    <name evidence="2" type="ORF">HK105_201257</name>
</gene>
<comment type="caution">
    <text evidence="2">The sequence shown here is derived from an EMBL/GenBank/DDBJ whole genome shotgun (WGS) entry which is preliminary data.</text>
</comment>
<evidence type="ECO:0000313" key="3">
    <source>
        <dbReference type="Proteomes" id="UP001527925"/>
    </source>
</evidence>
<feature type="compositionally biased region" description="Basic and acidic residues" evidence="1">
    <location>
        <begin position="348"/>
        <end position="361"/>
    </location>
</feature>
<feature type="region of interest" description="Disordered" evidence="1">
    <location>
        <begin position="237"/>
        <end position="264"/>
    </location>
</feature>
<sequence>MIALGGAVDDSAERMAAVRIGDAAGEGMSLREQLARAIRLHTDIEASSLSSSDPAFQNLVREAVALLVDCKHKAAALALFSDNEILDDVNTADLRFMLAAAYLGDVLLKQSSEDRLAVLTEAEGHLRSFLDLLDQYEMFSKADKEFLKSELGEIRVTPDARRQAKIARFKRERQIKARLQVLELAALFAANEKSTNGGEDEGDTEREMVLATIDLMVQKSIESLRMIKDEKEMLEMARKHREAQAAAGRGAGASQDRLEQSAPRKKISELTGPLMDQSGKPLRPFVVTSKREELRQGVFRPGHNLPTMTIEEYLEREYERGNFLSGGTQRPEKPVADDNDEAAIDAETLKARQFDDFKDANPRGWGNRHNKG</sequence>
<keyword evidence="3" id="KW-1185">Reference proteome</keyword>